<name>A0A559SLP7_9HYPH</name>
<dbReference type="EMBL" id="VISO01000003">
    <property type="protein sequence ID" value="TVZ63285.1"/>
    <property type="molecule type" value="Genomic_DNA"/>
</dbReference>
<dbReference type="Pfam" id="PF00724">
    <property type="entry name" value="Oxidored_FMN"/>
    <property type="match status" value="1"/>
</dbReference>
<dbReference type="GO" id="GO:0005829">
    <property type="term" value="C:cytosol"/>
    <property type="evidence" value="ECO:0007669"/>
    <property type="project" value="TreeGrafter"/>
</dbReference>
<reference evidence="6 7" key="1">
    <citation type="submission" date="2019-06" db="EMBL/GenBank/DDBJ databases">
        <title>Pac Bio to generate improved reference genome sequences for organisms with transposon mutant libraries (support for FEBA project).</title>
        <authorList>
            <person name="Blow M."/>
        </authorList>
    </citation>
    <scope>NUCLEOTIDE SEQUENCE [LARGE SCALE GENOMIC DNA]</scope>
    <source>
        <strain evidence="6 7">USDA 1844</strain>
    </source>
</reference>
<dbReference type="CDD" id="cd02933">
    <property type="entry name" value="OYE_like_FMN"/>
    <property type="match status" value="1"/>
</dbReference>
<sequence>MNKLFEPAQIGDIAVRNRIVMAPLTRNRSPGAIPNDLNVEYYRQRATAGLIITEATAITHQGQGYADVPGLYKKEALDGWKRVTDAVHAGGGKIVVQMWHVGRISHTTLQPNGGKPVSSTNKVATAKTYLVNADGTGSFAETSEPRALETSEIPGIIEDYRKATRAAIDAGFDGVEIHGANGYLLDQFLRDGVNDRTDRYGGSIENRARFTFEVVHAVTREIGAGRTAIRISPVTPSGESYDSDPQALFTYVVEGLARYDLAYVHVIEGQTGGKRDYTQGTNPPFDYKDLRQAYEKAGGHANWMVNNGYDRQMAIDAVERRPRRPGRLRQALHRQSGSGRTPAKEPAGEHAGPGHLLWRRGKGLHRLSTARKGRLTVRRTG</sequence>
<dbReference type="InterPro" id="IPR013785">
    <property type="entry name" value="Aldolase_TIM"/>
</dbReference>
<dbReference type="GO" id="GO:0016628">
    <property type="term" value="F:oxidoreductase activity, acting on the CH-CH group of donors, NAD or NADP as acceptor"/>
    <property type="evidence" value="ECO:0007669"/>
    <property type="project" value="UniProtKB-ARBA"/>
</dbReference>
<feature type="region of interest" description="Disordered" evidence="4">
    <location>
        <begin position="319"/>
        <end position="357"/>
    </location>
</feature>
<comment type="caution">
    <text evidence="6">The sequence shown here is derived from an EMBL/GenBank/DDBJ whole genome shotgun (WGS) entry which is preliminary data.</text>
</comment>
<organism evidence="6 7">
    <name type="scientific">Rhizobium mongolense USDA 1844</name>
    <dbReference type="NCBI Taxonomy" id="1079460"/>
    <lineage>
        <taxon>Bacteria</taxon>
        <taxon>Pseudomonadati</taxon>
        <taxon>Pseudomonadota</taxon>
        <taxon>Alphaproteobacteria</taxon>
        <taxon>Hyphomicrobiales</taxon>
        <taxon>Rhizobiaceae</taxon>
        <taxon>Rhizobium/Agrobacterium group</taxon>
        <taxon>Rhizobium</taxon>
    </lineage>
</organism>
<keyword evidence="3" id="KW-0560">Oxidoreductase</keyword>
<dbReference type="InterPro" id="IPR045247">
    <property type="entry name" value="Oye-like"/>
</dbReference>
<dbReference type="SUPFAM" id="SSF51395">
    <property type="entry name" value="FMN-linked oxidoreductases"/>
    <property type="match status" value="1"/>
</dbReference>
<proteinExistence type="inferred from homology"/>
<evidence type="ECO:0000256" key="1">
    <source>
        <dbReference type="ARBA" id="ARBA00001917"/>
    </source>
</evidence>
<evidence type="ECO:0000313" key="6">
    <source>
        <dbReference type="EMBL" id="TVZ63285.1"/>
    </source>
</evidence>
<dbReference type="PANTHER" id="PTHR22893">
    <property type="entry name" value="NADH OXIDOREDUCTASE-RELATED"/>
    <property type="match status" value="1"/>
</dbReference>
<protein>
    <submittedName>
        <fullName evidence="6">N-ethylmaleimide reductase</fullName>
    </submittedName>
</protein>
<dbReference type="PANTHER" id="PTHR22893:SF91">
    <property type="entry name" value="NADPH DEHYDROGENASE 2-RELATED"/>
    <property type="match status" value="1"/>
</dbReference>
<comment type="similarity">
    <text evidence="2">Belongs to the NADH:flavin oxidoreductase/NADH oxidase family.</text>
</comment>
<dbReference type="FunFam" id="3.20.20.70:FF:000059">
    <property type="entry name" value="N-ethylmaleimide reductase, FMN-linked"/>
    <property type="match status" value="1"/>
</dbReference>
<evidence type="ECO:0000256" key="3">
    <source>
        <dbReference type="ARBA" id="ARBA00023002"/>
    </source>
</evidence>
<dbReference type="InterPro" id="IPR001155">
    <property type="entry name" value="OxRdtase_FMN_N"/>
</dbReference>
<evidence type="ECO:0000256" key="2">
    <source>
        <dbReference type="ARBA" id="ARBA00005979"/>
    </source>
</evidence>
<dbReference type="Gene3D" id="3.20.20.70">
    <property type="entry name" value="Aldolase class I"/>
    <property type="match status" value="1"/>
</dbReference>
<evidence type="ECO:0000259" key="5">
    <source>
        <dbReference type="Pfam" id="PF00724"/>
    </source>
</evidence>
<evidence type="ECO:0000256" key="4">
    <source>
        <dbReference type="SAM" id="MobiDB-lite"/>
    </source>
</evidence>
<evidence type="ECO:0000313" key="7">
    <source>
        <dbReference type="Proteomes" id="UP000319824"/>
    </source>
</evidence>
<comment type="cofactor">
    <cofactor evidence="1">
        <name>FMN</name>
        <dbReference type="ChEBI" id="CHEBI:58210"/>
    </cofactor>
</comment>
<feature type="compositionally biased region" description="Basic residues" evidence="4">
    <location>
        <begin position="321"/>
        <end position="332"/>
    </location>
</feature>
<feature type="domain" description="NADH:flavin oxidoreductase/NADH oxidase N-terminal" evidence="5">
    <location>
        <begin position="3"/>
        <end position="269"/>
    </location>
</feature>
<dbReference type="AlphaFoldDB" id="A0A559SLP7"/>
<gene>
    <name evidence="6" type="ORF">BCL32_3414</name>
</gene>
<dbReference type="GO" id="GO:0010181">
    <property type="term" value="F:FMN binding"/>
    <property type="evidence" value="ECO:0007669"/>
    <property type="project" value="InterPro"/>
</dbReference>
<accession>A0A559SLP7</accession>
<dbReference type="Proteomes" id="UP000319824">
    <property type="component" value="Unassembled WGS sequence"/>
</dbReference>